<name>A0A5P0YTD2_9ACTN</name>
<evidence type="ECO:0000313" key="2">
    <source>
        <dbReference type="Proteomes" id="UP000320857"/>
    </source>
</evidence>
<protein>
    <submittedName>
        <fullName evidence="1">dTMP kinase</fullName>
    </submittedName>
</protein>
<accession>A0A5P0YTD2</accession>
<keyword evidence="1" id="KW-0808">Transferase</keyword>
<keyword evidence="2" id="KW-1185">Reference proteome</keyword>
<proteinExistence type="predicted"/>
<gene>
    <name evidence="1" type="ORF">FNX44_017170</name>
</gene>
<organism evidence="1 2">
    <name type="scientific">Streptomyces alkaliterrae</name>
    <dbReference type="NCBI Taxonomy" id="2213162"/>
    <lineage>
        <taxon>Bacteria</taxon>
        <taxon>Bacillati</taxon>
        <taxon>Actinomycetota</taxon>
        <taxon>Actinomycetes</taxon>
        <taxon>Kitasatosporales</taxon>
        <taxon>Streptomycetaceae</taxon>
        <taxon>Streptomyces</taxon>
    </lineage>
</organism>
<evidence type="ECO:0000313" key="1">
    <source>
        <dbReference type="EMBL" id="MQS03571.1"/>
    </source>
</evidence>
<comment type="caution">
    <text evidence="1">The sequence shown here is derived from an EMBL/GenBank/DDBJ whole genome shotgun (WGS) entry which is preliminary data.</text>
</comment>
<dbReference type="AlphaFoldDB" id="A0A5P0YTD2"/>
<sequence>MTILPLLIGPFRSVLLVALLAPALLVALIATVPALAVLPFLTGGTDRAVRLLRAHNAYLRTLLATSPPTR</sequence>
<keyword evidence="1" id="KW-0418">Kinase</keyword>
<dbReference type="Proteomes" id="UP000320857">
    <property type="component" value="Unassembled WGS sequence"/>
</dbReference>
<dbReference type="GO" id="GO:0016301">
    <property type="term" value="F:kinase activity"/>
    <property type="evidence" value="ECO:0007669"/>
    <property type="project" value="UniProtKB-KW"/>
</dbReference>
<dbReference type="EMBL" id="VJYK02000181">
    <property type="protein sequence ID" value="MQS03571.1"/>
    <property type="molecule type" value="Genomic_DNA"/>
</dbReference>
<reference evidence="1 2" key="1">
    <citation type="submission" date="2019-10" db="EMBL/GenBank/DDBJ databases">
        <title>Streptomyces sp. nov., a novel actinobacterium isolated from alkaline environment.</title>
        <authorList>
            <person name="Golinska P."/>
        </authorList>
    </citation>
    <scope>NUCLEOTIDE SEQUENCE [LARGE SCALE GENOMIC DNA]</scope>
    <source>
        <strain evidence="1 2">OF1</strain>
    </source>
</reference>